<dbReference type="EMBL" id="CP036434">
    <property type="protein sequence ID" value="QDV05024.1"/>
    <property type="molecule type" value="Genomic_DNA"/>
</dbReference>
<feature type="transmembrane region" description="Helical" evidence="1">
    <location>
        <begin position="23"/>
        <end position="41"/>
    </location>
</feature>
<dbReference type="AlphaFoldDB" id="A0A518ELP9"/>
<organism evidence="2 3">
    <name type="scientific">Saltatorellus ferox</name>
    <dbReference type="NCBI Taxonomy" id="2528018"/>
    <lineage>
        <taxon>Bacteria</taxon>
        <taxon>Pseudomonadati</taxon>
        <taxon>Planctomycetota</taxon>
        <taxon>Planctomycetia</taxon>
        <taxon>Planctomycetia incertae sedis</taxon>
        <taxon>Saltatorellus</taxon>
    </lineage>
</organism>
<dbReference type="Proteomes" id="UP000320390">
    <property type="component" value="Chromosome"/>
</dbReference>
<keyword evidence="1" id="KW-0472">Membrane</keyword>
<evidence type="ECO:0000313" key="2">
    <source>
        <dbReference type="EMBL" id="QDV05024.1"/>
    </source>
</evidence>
<keyword evidence="1" id="KW-0812">Transmembrane</keyword>
<reference evidence="2 3" key="1">
    <citation type="submission" date="2019-02" db="EMBL/GenBank/DDBJ databases">
        <title>Deep-cultivation of Planctomycetes and their phenomic and genomic characterization uncovers novel biology.</title>
        <authorList>
            <person name="Wiegand S."/>
            <person name="Jogler M."/>
            <person name="Boedeker C."/>
            <person name="Pinto D."/>
            <person name="Vollmers J."/>
            <person name="Rivas-Marin E."/>
            <person name="Kohn T."/>
            <person name="Peeters S.H."/>
            <person name="Heuer A."/>
            <person name="Rast P."/>
            <person name="Oberbeckmann S."/>
            <person name="Bunk B."/>
            <person name="Jeske O."/>
            <person name="Meyerdierks A."/>
            <person name="Storesund J.E."/>
            <person name="Kallscheuer N."/>
            <person name="Luecker S."/>
            <person name="Lage O.M."/>
            <person name="Pohl T."/>
            <person name="Merkel B.J."/>
            <person name="Hornburger P."/>
            <person name="Mueller R.-W."/>
            <person name="Bruemmer F."/>
            <person name="Labrenz M."/>
            <person name="Spormann A.M."/>
            <person name="Op den Camp H."/>
            <person name="Overmann J."/>
            <person name="Amann R."/>
            <person name="Jetten M.S.M."/>
            <person name="Mascher T."/>
            <person name="Medema M.H."/>
            <person name="Devos D.P."/>
            <person name="Kaster A.-K."/>
            <person name="Ovreas L."/>
            <person name="Rohde M."/>
            <person name="Galperin M.Y."/>
            <person name="Jogler C."/>
        </authorList>
    </citation>
    <scope>NUCLEOTIDE SEQUENCE [LARGE SCALE GENOMIC DNA]</scope>
    <source>
        <strain evidence="2 3">Poly30</strain>
    </source>
</reference>
<dbReference type="RefSeq" id="WP_145194451.1">
    <property type="nucleotide sequence ID" value="NZ_CP036434.1"/>
</dbReference>
<gene>
    <name evidence="2" type="ORF">Poly30_05190</name>
</gene>
<evidence type="ECO:0000313" key="3">
    <source>
        <dbReference type="Proteomes" id="UP000320390"/>
    </source>
</evidence>
<accession>A0A518ELP9</accession>
<evidence type="ECO:0000256" key="1">
    <source>
        <dbReference type="SAM" id="Phobius"/>
    </source>
</evidence>
<keyword evidence="1" id="KW-1133">Transmembrane helix</keyword>
<feature type="transmembrane region" description="Helical" evidence="1">
    <location>
        <begin position="53"/>
        <end position="71"/>
    </location>
</feature>
<sequence>MSNQANERIEVSPIALAQAWRAVGHRIAVIAGSATAFLSLLQHTPVHVASFRGALVWTAVLTTTSLGAWLAQKTWNAPPPDPTPEDS</sequence>
<proteinExistence type="predicted"/>
<protein>
    <submittedName>
        <fullName evidence="2">Uncharacterized protein</fullName>
    </submittedName>
</protein>
<name>A0A518ELP9_9BACT</name>
<keyword evidence="3" id="KW-1185">Reference proteome</keyword>